<protein>
    <submittedName>
        <fullName evidence="4">DUF971 family protein</fullName>
    </submittedName>
</protein>
<evidence type="ECO:0000256" key="1">
    <source>
        <dbReference type="ARBA" id="ARBA00022723"/>
    </source>
</evidence>
<keyword evidence="5" id="KW-1185">Reference proteome</keyword>
<gene>
    <name evidence="4" type="ORF">J2W49_002102</name>
</gene>
<reference evidence="4 5" key="1">
    <citation type="submission" date="2023-07" db="EMBL/GenBank/DDBJ databases">
        <title>Sorghum-associated microbial communities from plants grown in Nebraska, USA.</title>
        <authorList>
            <person name="Schachtman D."/>
        </authorList>
    </citation>
    <scope>NUCLEOTIDE SEQUENCE [LARGE SCALE GENOMIC DNA]</scope>
    <source>
        <strain evidence="4 5">4249</strain>
    </source>
</reference>
<dbReference type="Pfam" id="PF06155">
    <property type="entry name" value="GBBH-like_N"/>
    <property type="match status" value="1"/>
</dbReference>
<dbReference type="EMBL" id="JAVDWU010000004">
    <property type="protein sequence ID" value="MDR7150144.1"/>
    <property type="molecule type" value="Genomic_DNA"/>
</dbReference>
<dbReference type="Proteomes" id="UP001265700">
    <property type="component" value="Unassembled WGS sequence"/>
</dbReference>
<keyword evidence="1" id="KW-0479">Metal-binding</keyword>
<evidence type="ECO:0000259" key="3">
    <source>
        <dbReference type="Pfam" id="PF06155"/>
    </source>
</evidence>
<dbReference type="PANTHER" id="PTHR35303">
    <property type="entry name" value="OS02G0197800 PROTEIN"/>
    <property type="match status" value="1"/>
</dbReference>
<name>A0ABU1WM59_9BURK</name>
<dbReference type="RefSeq" id="WP_310315395.1">
    <property type="nucleotide sequence ID" value="NZ_JAVDWU010000004.1"/>
</dbReference>
<dbReference type="InterPro" id="IPR010376">
    <property type="entry name" value="GBBH-like_N"/>
</dbReference>
<sequence>MNDSSVHPVDIVHHQASGRLDIVWSDGLQASMSARELRCACRCAACVKLRRDGLGLTSPVTTRMTELRPVGEFGLQLCFDDGHDRGIYPWPYLRELSLIALEADHEQSV</sequence>
<evidence type="ECO:0000256" key="2">
    <source>
        <dbReference type="ARBA" id="ARBA00023004"/>
    </source>
</evidence>
<feature type="domain" description="Gamma-butyrobetaine hydroxylase-like N-terminal" evidence="3">
    <location>
        <begin position="13"/>
        <end position="94"/>
    </location>
</feature>
<dbReference type="InterPro" id="IPR038492">
    <property type="entry name" value="GBBH-like_N_sf"/>
</dbReference>
<evidence type="ECO:0000313" key="4">
    <source>
        <dbReference type="EMBL" id="MDR7150144.1"/>
    </source>
</evidence>
<evidence type="ECO:0000313" key="5">
    <source>
        <dbReference type="Proteomes" id="UP001265700"/>
    </source>
</evidence>
<comment type="caution">
    <text evidence="4">The sequence shown here is derived from an EMBL/GenBank/DDBJ whole genome shotgun (WGS) entry which is preliminary data.</text>
</comment>
<dbReference type="Gene3D" id="3.30.2020.30">
    <property type="match status" value="1"/>
</dbReference>
<keyword evidence="2" id="KW-0408">Iron</keyword>
<proteinExistence type="predicted"/>
<accession>A0ABU1WM59</accession>
<organism evidence="4 5">
    <name type="scientific">Hydrogenophaga palleronii</name>
    <dbReference type="NCBI Taxonomy" id="65655"/>
    <lineage>
        <taxon>Bacteria</taxon>
        <taxon>Pseudomonadati</taxon>
        <taxon>Pseudomonadota</taxon>
        <taxon>Betaproteobacteria</taxon>
        <taxon>Burkholderiales</taxon>
        <taxon>Comamonadaceae</taxon>
        <taxon>Hydrogenophaga</taxon>
    </lineage>
</organism>